<keyword evidence="1" id="KW-0732">Signal</keyword>
<dbReference type="Pfam" id="PF01074">
    <property type="entry name" value="Glyco_hydro_38N"/>
    <property type="match status" value="1"/>
</dbReference>
<proteinExistence type="predicted"/>
<dbReference type="SUPFAM" id="SSF88713">
    <property type="entry name" value="Glycoside hydrolase/deacetylase"/>
    <property type="match status" value="1"/>
</dbReference>
<dbReference type="GO" id="GO:0004559">
    <property type="term" value="F:alpha-mannosidase activity"/>
    <property type="evidence" value="ECO:0007669"/>
    <property type="project" value="InterPro"/>
</dbReference>
<feature type="chain" id="PRO_5015160214" evidence="1">
    <location>
        <begin position="23"/>
        <end position="127"/>
    </location>
</feature>
<sequence length="127" mass="14273">MKIRVLFTVFLLMGIVISCAESKYMVYNTSQGIVPGKLNVHLVAHTHDDVGWLKTVDQYYVGSNNSIQGACVENVLDSLIPALLADKNRKFIYVEQATISPMFLFLINVLPPENMEKISKNGKRKVE</sequence>
<dbReference type="AlphaFoldDB" id="A0A2P2KS67"/>
<dbReference type="Gene3D" id="3.20.110.10">
    <property type="entry name" value="Glycoside hydrolase 38, N terminal domain"/>
    <property type="match status" value="1"/>
</dbReference>
<dbReference type="InterPro" id="IPR050843">
    <property type="entry name" value="Glycosyl_Hydrlase_38"/>
</dbReference>
<dbReference type="PROSITE" id="PS51257">
    <property type="entry name" value="PROKAR_LIPOPROTEIN"/>
    <property type="match status" value="1"/>
</dbReference>
<dbReference type="GO" id="GO:0006013">
    <property type="term" value="P:mannose metabolic process"/>
    <property type="evidence" value="ECO:0007669"/>
    <property type="project" value="InterPro"/>
</dbReference>
<accession>A0A2P2KS67</accession>
<evidence type="ECO:0000256" key="1">
    <source>
        <dbReference type="SAM" id="SignalP"/>
    </source>
</evidence>
<organism evidence="3">
    <name type="scientific">Rhizophora mucronata</name>
    <name type="common">Asiatic mangrove</name>
    <dbReference type="NCBI Taxonomy" id="61149"/>
    <lineage>
        <taxon>Eukaryota</taxon>
        <taxon>Viridiplantae</taxon>
        <taxon>Streptophyta</taxon>
        <taxon>Embryophyta</taxon>
        <taxon>Tracheophyta</taxon>
        <taxon>Spermatophyta</taxon>
        <taxon>Magnoliopsida</taxon>
        <taxon>eudicotyledons</taxon>
        <taxon>Gunneridae</taxon>
        <taxon>Pentapetalae</taxon>
        <taxon>rosids</taxon>
        <taxon>fabids</taxon>
        <taxon>Malpighiales</taxon>
        <taxon>Rhizophoraceae</taxon>
        <taxon>Rhizophora</taxon>
    </lineage>
</organism>
<dbReference type="EMBL" id="GGEC01028086">
    <property type="protein sequence ID" value="MBX08570.1"/>
    <property type="molecule type" value="Transcribed_RNA"/>
</dbReference>
<feature type="signal peptide" evidence="1">
    <location>
        <begin position="1"/>
        <end position="22"/>
    </location>
</feature>
<dbReference type="PANTHER" id="PTHR11607:SF67">
    <property type="entry name" value="ALPHA-MANNOSIDASE"/>
    <property type="match status" value="1"/>
</dbReference>
<reference evidence="3" key="1">
    <citation type="submission" date="2018-02" db="EMBL/GenBank/DDBJ databases">
        <title>Rhizophora mucronata_Transcriptome.</title>
        <authorList>
            <person name="Meera S.P."/>
            <person name="Sreeshan A."/>
            <person name="Augustine A."/>
        </authorList>
    </citation>
    <scope>NUCLEOTIDE SEQUENCE</scope>
    <source>
        <tissue evidence="3">Leaf</tissue>
    </source>
</reference>
<evidence type="ECO:0000259" key="2">
    <source>
        <dbReference type="Pfam" id="PF01074"/>
    </source>
</evidence>
<protein>
    <submittedName>
        <fullName evidence="3">Alpha-mannosidase</fullName>
    </submittedName>
</protein>
<feature type="domain" description="Glycoside hydrolase family 38 N-terminal" evidence="2">
    <location>
        <begin position="39"/>
        <end position="99"/>
    </location>
</feature>
<dbReference type="InterPro" id="IPR000602">
    <property type="entry name" value="Glyco_hydro_38_N"/>
</dbReference>
<dbReference type="InterPro" id="IPR027291">
    <property type="entry name" value="Glyco_hydro_38_N_sf"/>
</dbReference>
<dbReference type="InterPro" id="IPR011330">
    <property type="entry name" value="Glyco_hydro/deAcase_b/a-brl"/>
</dbReference>
<name>A0A2P2KS67_RHIMU</name>
<dbReference type="PANTHER" id="PTHR11607">
    <property type="entry name" value="ALPHA-MANNOSIDASE"/>
    <property type="match status" value="1"/>
</dbReference>
<evidence type="ECO:0000313" key="3">
    <source>
        <dbReference type="EMBL" id="MBX08570.1"/>
    </source>
</evidence>